<dbReference type="RefSeq" id="WP_046550460.1">
    <property type="nucleotide sequence ID" value="NZ_CP011308.1"/>
</dbReference>
<evidence type="ECO:0008006" key="3">
    <source>
        <dbReference type="Google" id="ProtNLM"/>
    </source>
</evidence>
<reference evidence="1 2" key="1">
    <citation type="submission" date="2015-04" db="EMBL/GenBank/DDBJ databases">
        <title>Complete genome sequence of Sulfurovum lithotrophicum ATCC BAA-797T.</title>
        <authorList>
            <person name="Ahn J."/>
            <person name="Park G."/>
            <person name="Jeon W."/>
            <person name="Jang Y."/>
            <person name="Jang M."/>
            <person name="Lee H."/>
            <person name="Lee H."/>
        </authorList>
    </citation>
    <scope>NUCLEOTIDE SEQUENCE [LARGE SCALE GENOMIC DNA]</scope>
    <source>
        <strain evidence="2">ATCC BAA-797 / 42BKT</strain>
    </source>
</reference>
<protein>
    <recommendedName>
        <fullName evidence="3">Sulfotransferase domain-containing protein</fullName>
    </recommendedName>
</protein>
<dbReference type="Gene3D" id="3.40.50.300">
    <property type="entry name" value="P-loop containing nucleotide triphosphate hydrolases"/>
    <property type="match status" value="1"/>
</dbReference>
<dbReference type="InterPro" id="IPR027417">
    <property type="entry name" value="P-loop_NTPase"/>
</dbReference>
<reference evidence="2" key="2">
    <citation type="journal article" date="2017" name="Stand. Genomic Sci.">
        <title>Complete genome sequence of the sulfur-oxidizing chemolithoautotrophic Sulfurovum lithotrophicum 42BKTT.</title>
        <authorList>
            <person name="Jeon W."/>
            <person name="Priscilla L."/>
            <person name="Park G."/>
            <person name="Lee H."/>
            <person name="Lee N."/>
            <person name="Lee D."/>
            <person name="Kwon H."/>
            <person name="Ahn I."/>
            <person name="Lee C."/>
            <person name="Lee H."/>
            <person name="Ahn J."/>
        </authorList>
    </citation>
    <scope>NUCLEOTIDE SEQUENCE [LARGE SCALE GENOMIC DNA]</scope>
    <source>
        <strain evidence="2">ATCC BAA-797 / 42BKT</strain>
    </source>
</reference>
<accession>A0A7U4M039</accession>
<evidence type="ECO:0000313" key="1">
    <source>
        <dbReference type="EMBL" id="AKF24362.1"/>
    </source>
</evidence>
<dbReference type="AlphaFoldDB" id="A0A7U4M039"/>
<sequence length="337" mass="40003">MMGNNILIHIGYPKAASTTLQKHLFHKHSQLFNLGLYPGTNIGIDTEEAHEASLYEKDPYLRTFYDNLIQMDSIEYDYNDTTVLYSKSVRPYITDQERVRDRKIVLSNERFASVFYAHKDNGVKAQRLHAFFPEAKIIIILRNQIEWLRSQYRDRPFDPRCFDTSIPMEFDKWVKMIYWDQSIKQISMLEYDKIIRYYQKLFGKDRVGVFLFEDLVFEKRKFADDISSFMGISANETYNLLKEAHENKGVSNRFNTYRTLKEKYISKSFLHKLDHSRINRTIERFLKEKGDKELTMTEEIRTRLTQKFSKGNLFLKETLALPVDKYNYPGSTDKATS</sequence>
<name>A0A7U4M039_9BACT</name>
<dbReference type="Proteomes" id="UP000034444">
    <property type="component" value="Chromosome"/>
</dbReference>
<keyword evidence="2" id="KW-1185">Reference proteome</keyword>
<dbReference type="SUPFAM" id="SSF52540">
    <property type="entry name" value="P-loop containing nucleoside triphosphate hydrolases"/>
    <property type="match status" value="1"/>
</dbReference>
<dbReference type="KEGG" id="slh:YH65_02345"/>
<gene>
    <name evidence="1" type="ORF">YH65_02345</name>
</gene>
<proteinExistence type="predicted"/>
<organism evidence="1 2">
    <name type="scientific">Sulfurovum lithotrophicum</name>
    <dbReference type="NCBI Taxonomy" id="206403"/>
    <lineage>
        <taxon>Bacteria</taxon>
        <taxon>Pseudomonadati</taxon>
        <taxon>Campylobacterota</taxon>
        <taxon>Epsilonproteobacteria</taxon>
        <taxon>Campylobacterales</taxon>
        <taxon>Sulfurovaceae</taxon>
        <taxon>Sulfurovum</taxon>
    </lineage>
</organism>
<dbReference type="OrthoDB" id="5352233at2"/>
<evidence type="ECO:0000313" key="2">
    <source>
        <dbReference type="Proteomes" id="UP000034444"/>
    </source>
</evidence>
<dbReference type="EMBL" id="CP011308">
    <property type="protein sequence ID" value="AKF24362.1"/>
    <property type="molecule type" value="Genomic_DNA"/>
</dbReference>